<keyword evidence="7" id="KW-1185">Reference proteome</keyword>
<dbReference type="InterPro" id="IPR010233">
    <property type="entry name" value="UbiG_MeTrfase"/>
</dbReference>
<evidence type="ECO:0000313" key="6">
    <source>
        <dbReference type="EMBL" id="MBJ7597411.1"/>
    </source>
</evidence>
<dbReference type="Proteomes" id="UP000612893">
    <property type="component" value="Unassembled WGS sequence"/>
</dbReference>
<protein>
    <submittedName>
        <fullName evidence="6">3-demethylubiquinone-9 3-O-methyltransferase</fullName>
    </submittedName>
</protein>
<evidence type="ECO:0000256" key="1">
    <source>
        <dbReference type="ARBA" id="ARBA00022603"/>
    </source>
</evidence>
<dbReference type="PANTHER" id="PTHR43464:SF19">
    <property type="entry name" value="UBIQUINONE BIOSYNTHESIS O-METHYLTRANSFERASE, MITOCHONDRIAL"/>
    <property type="match status" value="1"/>
</dbReference>
<evidence type="ECO:0000313" key="7">
    <source>
        <dbReference type="Proteomes" id="UP000612893"/>
    </source>
</evidence>
<sequence length="260" mass="28294">MVKQIDNAFYDQAGDIWWDDRSPLSCLNTALNPARFPYFRDVLVGLFGGSPSGKLALDVGCGGGLLSEEFARLGCKVTGIDPSANSLATARAHATESGLAIDYRHGTGEALTFEPDSFDIVFCCDVLEHVSMVAAVVAEVARVLKPGGVFLYDTINRTLVSKLAVVKLPQDWLKMAPPNFHLWEMFIKPRELVAALESNGLDSREVVGLRPGGNPLELLLGLRRVKAGTMSYGELGRRARWSRSRSLAISYMGYAVKGTQ</sequence>
<dbReference type="Pfam" id="PF08241">
    <property type="entry name" value="Methyltransf_11"/>
    <property type="match status" value="1"/>
</dbReference>
<comment type="caution">
    <text evidence="6">The sequence shown here is derived from an EMBL/GenBank/DDBJ whole genome shotgun (WGS) entry which is preliminary data.</text>
</comment>
<proteinExistence type="predicted"/>
<accession>A0A934N6A9</accession>
<feature type="domain" description="Methyltransferase type 11" evidence="5">
    <location>
        <begin position="57"/>
        <end position="151"/>
    </location>
</feature>
<keyword evidence="2" id="KW-0808">Transferase</keyword>
<dbReference type="InterPro" id="IPR013216">
    <property type="entry name" value="Methyltransf_11"/>
</dbReference>
<dbReference type="GO" id="GO:0032259">
    <property type="term" value="P:methylation"/>
    <property type="evidence" value="ECO:0007669"/>
    <property type="project" value="UniProtKB-KW"/>
</dbReference>
<keyword evidence="4" id="KW-0949">S-adenosyl-L-methionine</keyword>
<reference evidence="6" key="1">
    <citation type="submission" date="2020-10" db="EMBL/GenBank/DDBJ databases">
        <title>Ca. Dormibacterota MAGs.</title>
        <authorList>
            <person name="Montgomery K."/>
        </authorList>
    </citation>
    <scope>NUCLEOTIDE SEQUENCE [LARGE SCALE GENOMIC DNA]</scope>
    <source>
        <strain evidence="6">SC8812_S17_10</strain>
    </source>
</reference>
<organism evidence="6 7">
    <name type="scientific">Candidatus Nephthysia bennettiae</name>
    <dbReference type="NCBI Taxonomy" id="3127016"/>
    <lineage>
        <taxon>Bacteria</taxon>
        <taxon>Bacillati</taxon>
        <taxon>Candidatus Dormiibacterota</taxon>
        <taxon>Candidatus Dormibacteria</taxon>
        <taxon>Candidatus Dormibacterales</taxon>
        <taxon>Candidatus Dormibacteraceae</taxon>
        <taxon>Candidatus Nephthysia</taxon>
    </lineage>
</organism>
<evidence type="ECO:0000256" key="3">
    <source>
        <dbReference type="ARBA" id="ARBA00022688"/>
    </source>
</evidence>
<keyword evidence="1" id="KW-0489">Methyltransferase</keyword>
<evidence type="ECO:0000256" key="4">
    <source>
        <dbReference type="ARBA" id="ARBA00022691"/>
    </source>
</evidence>
<gene>
    <name evidence="6" type="primary">ubiG</name>
    <name evidence="6" type="ORF">JF922_04915</name>
</gene>
<name>A0A934N6A9_9BACT</name>
<dbReference type="SUPFAM" id="SSF53335">
    <property type="entry name" value="S-adenosyl-L-methionine-dependent methyltransferases"/>
    <property type="match status" value="1"/>
</dbReference>
<dbReference type="GO" id="GO:0010420">
    <property type="term" value="F:polyprenyldihydroxybenzoate methyltransferase activity"/>
    <property type="evidence" value="ECO:0007669"/>
    <property type="project" value="InterPro"/>
</dbReference>
<dbReference type="NCBIfam" id="TIGR01983">
    <property type="entry name" value="UbiG"/>
    <property type="match status" value="1"/>
</dbReference>
<dbReference type="PANTHER" id="PTHR43464">
    <property type="entry name" value="METHYLTRANSFERASE"/>
    <property type="match status" value="1"/>
</dbReference>
<keyword evidence="3" id="KW-0831">Ubiquinone biosynthesis</keyword>
<evidence type="ECO:0000256" key="2">
    <source>
        <dbReference type="ARBA" id="ARBA00022679"/>
    </source>
</evidence>
<dbReference type="EMBL" id="JAEKNR010000060">
    <property type="protein sequence ID" value="MBJ7597411.1"/>
    <property type="molecule type" value="Genomic_DNA"/>
</dbReference>
<dbReference type="GO" id="GO:0061542">
    <property type="term" value="F:3-demethylubiquinol 3-O-methyltransferase activity"/>
    <property type="evidence" value="ECO:0007669"/>
    <property type="project" value="InterPro"/>
</dbReference>
<dbReference type="CDD" id="cd02440">
    <property type="entry name" value="AdoMet_MTases"/>
    <property type="match status" value="1"/>
</dbReference>
<evidence type="ECO:0000259" key="5">
    <source>
        <dbReference type="Pfam" id="PF08241"/>
    </source>
</evidence>
<dbReference type="AlphaFoldDB" id="A0A934N6A9"/>
<dbReference type="Gene3D" id="3.40.50.150">
    <property type="entry name" value="Vaccinia Virus protein VP39"/>
    <property type="match status" value="1"/>
</dbReference>
<dbReference type="InterPro" id="IPR029063">
    <property type="entry name" value="SAM-dependent_MTases_sf"/>
</dbReference>